<dbReference type="eggNOG" id="COG4933">
    <property type="taxonomic scope" value="Bacteria"/>
</dbReference>
<proteinExistence type="predicted"/>
<dbReference type="EMBL" id="CP001322">
    <property type="protein sequence ID" value="ACL06179.1"/>
    <property type="molecule type" value="Genomic_DNA"/>
</dbReference>
<dbReference type="SUPFAM" id="SSF88697">
    <property type="entry name" value="PUA domain-like"/>
    <property type="match status" value="1"/>
</dbReference>
<dbReference type="HOGENOM" id="CLU_135561_0_0_7"/>
<dbReference type="KEGG" id="dal:Dalk_4500"/>
<dbReference type="RefSeq" id="WP_015949225.1">
    <property type="nucleotide sequence ID" value="NC_011768.1"/>
</dbReference>
<organism evidence="1 2">
    <name type="scientific">Desulfatibacillum aliphaticivorans</name>
    <dbReference type="NCBI Taxonomy" id="218208"/>
    <lineage>
        <taxon>Bacteria</taxon>
        <taxon>Pseudomonadati</taxon>
        <taxon>Thermodesulfobacteriota</taxon>
        <taxon>Desulfobacteria</taxon>
        <taxon>Desulfobacterales</taxon>
        <taxon>Desulfatibacillaceae</taxon>
        <taxon>Desulfatibacillum</taxon>
    </lineage>
</organism>
<protein>
    <recommendedName>
        <fullName evidence="3">ASCH domain-containing protein</fullName>
    </recommendedName>
</protein>
<reference evidence="1 2" key="1">
    <citation type="journal article" date="2012" name="Environ. Microbiol.">
        <title>The genome sequence of Desulfatibacillum alkenivorans AK-01: a blueprint for anaerobic alkane oxidation.</title>
        <authorList>
            <person name="Callaghan A.V."/>
            <person name="Morris B.E."/>
            <person name="Pereira I.A."/>
            <person name="McInerney M.J."/>
            <person name="Austin R.N."/>
            <person name="Groves J.T."/>
            <person name="Kukor J.J."/>
            <person name="Suflita J.M."/>
            <person name="Young L.Y."/>
            <person name="Zylstra G.J."/>
            <person name="Wawrik B."/>
        </authorList>
    </citation>
    <scope>NUCLEOTIDE SEQUENCE [LARGE SCALE GENOMIC DNA]</scope>
    <source>
        <strain evidence="1 2">AK-01</strain>
    </source>
</reference>
<evidence type="ECO:0008006" key="3">
    <source>
        <dbReference type="Google" id="ProtNLM"/>
    </source>
</evidence>
<accession>B8FCL6</accession>
<evidence type="ECO:0000313" key="1">
    <source>
        <dbReference type="EMBL" id="ACL06179.1"/>
    </source>
</evidence>
<dbReference type="Proteomes" id="UP000000739">
    <property type="component" value="Chromosome"/>
</dbReference>
<dbReference type="AlphaFoldDB" id="B8FCL6"/>
<sequence length="162" mass="18338">MDKRKNKQVIVLAIKPQYAKAILAGAKSVEFRKNGIPESISHMVLYSTLPEQMVVGYCSISGCVIAPPENLWNLYGACGAISRENFFNYYKNQKEGKAYLIERACGFVRPLNFSQFQSTNTPPQSFAYVKNSEWDKLKRKMVKVVTPLHKANSPNDCLVLNR</sequence>
<evidence type="ECO:0000313" key="2">
    <source>
        <dbReference type="Proteomes" id="UP000000739"/>
    </source>
</evidence>
<dbReference type="InterPro" id="IPR015947">
    <property type="entry name" value="PUA-like_sf"/>
</dbReference>
<name>B8FCL6_DESAL</name>
<gene>
    <name evidence="1" type="ordered locus">Dalk_4500</name>
</gene>
<dbReference type="Gene3D" id="2.30.130.30">
    <property type="entry name" value="Hypothetical protein"/>
    <property type="match status" value="1"/>
</dbReference>
<keyword evidence="2" id="KW-1185">Reference proteome</keyword>